<dbReference type="OrthoDB" id="264964at2759"/>
<name>A0A836IS00_9TRYP</name>
<feature type="region of interest" description="Disordered" evidence="1">
    <location>
        <begin position="126"/>
        <end position="145"/>
    </location>
</feature>
<reference evidence="2 3" key="1">
    <citation type="submission" date="2021-02" db="EMBL/GenBank/DDBJ databases">
        <title>Porcisia hertigi Genome sequencing and assembly.</title>
        <authorList>
            <person name="Almutairi H."/>
            <person name="Gatherer D."/>
        </authorList>
    </citation>
    <scope>NUCLEOTIDE SEQUENCE [LARGE SCALE GENOMIC DNA]</scope>
    <source>
        <strain evidence="2 3">C119</strain>
    </source>
</reference>
<accession>A0A836IS00</accession>
<evidence type="ECO:0000313" key="2">
    <source>
        <dbReference type="EMBL" id="KAG5501865.1"/>
    </source>
</evidence>
<comment type="caution">
    <text evidence="2">The sequence shown here is derived from an EMBL/GenBank/DDBJ whole genome shotgun (WGS) entry which is preliminary data.</text>
</comment>
<gene>
    <name evidence="2" type="ORF">JKF63_04135</name>
</gene>
<dbReference type="EMBL" id="JAFJZO010000026">
    <property type="protein sequence ID" value="KAG5501865.1"/>
    <property type="molecule type" value="Genomic_DNA"/>
</dbReference>
<keyword evidence="3" id="KW-1185">Reference proteome</keyword>
<dbReference type="RefSeq" id="XP_067756312.1">
    <property type="nucleotide sequence ID" value="XM_067900128.1"/>
</dbReference>
<dbReference type="GeneID" id="94290205"/>
<protein>
    <submittedName>
        <fullName evidence="2">Uncharacterized protein</fullName>
    </submittedName>
</protein>
<proteinExistence type="predicted"/>
<evidence type="ECO:0000313" key="3">
    <source>
        <dbReference type="Proteomes" id="UP000674318"/>
    </source>
</evidence>
<dbReference type="KEGG" id="phet:94290205"/>
<sequence length="503" mass="54997">MSSHCSILGFASDSRTSVRLTVIQVPMSPRFGAAETLVRATMTTARRWASTTSSPSPASSSVECRLLADKKRLMAERTIARVENVTRVRELLQACTEHERSRVFPKPQPRYRSDVWPLGTQVKSSVPSPSVSARMRKSTAASSPQFRSSSVLQAFHQGVRRNAFAGAQRGLGEGGEKQPESDYCDSQCWYGAPPGTWMDITYFTSPQSRRWNELFRDLYYTRNEPTAPLLRCPVCAAQRLPDGVASPPRVQSVGLCDSRTTKEATSLSCSSPLWMDPAELQRHLSYIHADKLFTPQQLKSYNAQALHELRYSCGLVPVSETAAGAKAGVGVDVASGGWKTQPARIILVADVANVELGFPDELLEMLVSPKLLRIFSDFPVAVCATHELFVPVTSKALHTLYQLASRHPASTLHVFFANTSLESGDMLTSAYLNDLLLASPRRTVPPVVLLTGDQQQQRALTELHGVSVHAMGNAGHVHCVKPLTAAQLVFGLHAALESSQCIL</sequence>
<dbReference type="AlphaFoldDB" id="A0A836IS00"/>
<dbReference type="Proteomes" id="UP000674318">
    <property type="component" value="Unassembled WGS sequence"/>
</dbReference>
<evidence type="ECO:0000256" key="1">
    <source>
        <dbReference type="SAM" id="MobiDB-lite"/>
    </source>
</evidence>
<organism evidence="2 3">
    <name type="scientific">Porcisia hertigi</name>
    <dbReference type="NCBI Taxonomy" id="2761500"/>
    <lineage>
        <taxon>Eukaryota</taxon>
        <taxon>Discoba</taxon>
        <taxon>Euglenozoa</taxon>
        <taxon>Kinetoplastea</taxon>
        <taxon>Metakinetoplastina</taxon>
        <taxon>Trypanosomatida</taxon>
        <taxon>Trypanosomatidae</taxon>
        <taxon>Leishmaniinae</taxon>
        <taxon>Porcisia</taxon>
    </lineage>
</organism>